<dbReference type="Proteomes" id="UP000003163">
    <property type="component" value="Unassembled WGS sequence"/>
</dbReference>
<protein>
    <submittedName>
        <fullName evidence="1">Uncharacterized protein</fullName>
    </submittedName>
</protein>
<gene>
    <name evidence="1" type="ORF">EDEG_00137</name>
</gene>
<dbReference type="OrthoDB" id="153872at2759"/>
<evidence type="ECO:0000313" key="1">
    <source>
        <dbReference type="EMBL" id="EJW04352.1"/>
    </source>
</evidence>
<dbReference type="EMBL" id="AFBI03000002">
    <property type="protein sequence ID" value="EJW04352.1"/>
    <property type="molecule type" value="Genomic_DNA"/>
</dbReference>
<reference evidence="2" key="2">
    <citation type="submission" date="2015-07" db="EMBL/GenBank/DDBJ databases">
        <title>Contrasting host-pathogen interactions and genome evolution in two generalist and specialist microsporidian pathogens of mosquitoes.</title>
        <authorList>
            <consortium name="The Broad Institute Genomics Platform"/>
            <consortium name="The Broad Institute Genome Sequencing Center for Infectious Disease"/>
            <person name="Cuomo C.A."/>
            <person name="Sanscrainte N.D."/>
            <person name="Goldberg J.M."/>
            <person name="Heiman D."/>
            <person name="Young S."/>
            <person name="Zeng Q."/>
            <person name="Becnel J.J."/>
            <person name="Birren B.W."/>
        </authorList>
    </citation>
    <scope>NUCLEOTIDE SEQUENCE [LARGE SCALE GENOMIC DNA]</scope>
    <source>
        <strain evidence="2">USNM 41457</strain>
    </source>
</reference>
<name>J9DSQ3_EDHAE</name>
<dbReference type="OMA" id="YCESEGD"/>
<evidence type="ECO:0000313" key="2">
    <source>
        <dbReference type="Proteomes" id="UP000003163"/>
    </source>
</evidence>
<sequence>MVDQIKLKIETEYKCALNDLNAIIRKRYQKLNALYIEKRIAIEKCIRIQNYVDEIDDGQVVKDFKAIVEQKEQVKEKTKINVVDDDGIVLKGYLSVYCESEGDNIQKKKEEYAEKSKKATKK</sequence>
<dbReference type="HOGENOM" id="CLU_2026700_0_0_1"/>
<organism evidence="1 2">
    <name type="scientific">Edhazardia aedis (strain USNM 41457)</name>
    <name type="common">Microsporidian parasite</name>
    <dbReference type="NCBI Taxonomy" id="1003232"/>
    <lineage>
        <taxon>Eukaryota</taxon>
        <taxon>Fungi</taxon>
        <taxon>Fungi incertae sedis</taxon>
        <taxon>Microsporidia</taxon>
        <taxon>Edhazardia</taxon>
    </lineage>
</organism>
<dbReference type="VEuPathDB" id="MicrosporidiaDB:EDEG_00137"/>
<accession>J9DSQ3</accession>
<reference evidence="1 2" key="1">
    <citation type="submission" date="2011-08" db="EMBL/GenBank/DDBJ databases">
        <authorList>
            <person name="Liu Z.J."/>
            <person name="Shi F.L."/>
            <person name="Lu J.Q."/>
            <person name="Li M."/>
            <person name="Wang Z.L."/>
        </authorList>
    </citation>
    <scope>NUCLEOTIDE SEQUENCE [LARGE SCALE GENOMIC DNA]</scope>
    <source>
        <strain evidence="1 2">USNM 41457</strain>
    </source>
</reference>
<dbReference type="InParanoid" id="J9DSQ3"/>
<dbReference type="AlphaFoldDB" id="J9DSQ3"/>
<comment type="caution">
    <text evidence="1">The sequence shown here is derived from an EMBL/GenBank/DDBJ whole genome shotgun (WGS) entry which is preliminary data.</text>
</comment>
<proteinExistence type="predicted"/>
<keyword evidence="2" id="KW-1185">Reference proteome</keyword>